<keyword evidence="5" id="KW-0479">Metal-binding</keyword>
<accession>A0A443SH88</accession>
<comment type="similarity">
    <text evidence="2 5">Belongs to the dUTPase family.</text>
</comment>
<organism evidence="7 8">
    <name type="scientific">Leptotrombidium deliense</name>
    <dbReference type="NCBI Taxonomy" id="299467"/>
    <lineage>
        <taxon>Eukaryota</taxon>
        <taxon>Metazoa</taxon>
        <taxon>Ecdysozoa</taxon>
        <taxon>Arthropoda</taxon>
        <taxon>Chelicerata</taxon>
        <taxon>Arachnida</taxon>
        <taxon>Acari</taxon>
        <taxon>Acariformes</taxon>
        <taxon>Trombidiformes</taxon>
        <taxon>Prostigmata</taxon>
        <taxon>Anystina</taxon>
        <taxon>Parasitengona</taxon>
        <taxon>Trombiculoidea</taxon>
        <taxon>Trombiculidae</taxon>
        <taxon>Leptotrombidium</taxon>
    </lineage>
</organism>
<evidence type="ECO:0000256" key="3">
    <source>
        <dbReference type="ARBA" id="ARBA00022801"/>
    </source>
</evidence>
<dbReference type="STRING" id="299467.A0A443SH88"/>
<evidence type="ECO:0000259" key="6">
    <source>
        <dbReference type="Pfam" id="PF00692"/>
    </source>
</evidence>
<comment type="pathway">
    <text evidence="1 5">Pyrimidine metabolism; dUMP biosynthesis; dUMP from dCTP (dUTP route): step 2/2.</text>
</comment>
<dbReference type="InterPro" id="IPR008181">
    <property type="entry name" value="dUTPase"/>
</dbReference>
<dbReference type="InterPro" id="IPR036157">
    <property type="entry name" value="dUTPase-like_sf"/>
</dbReference>
<comment type="function">
    <text evidence="5">Involved in nucleotide metabolism via production of dUMP, the immediate precursor of thymidine nucleotides, and decreases the intracellular concentration of dUTP so that uracil cannot be incorporated into DNA.</text>
</comment>
<dbReference type="EC" id="3.6.1.23" evidence="5"/>
<dbReference type="GO" id="GO:0046081">
    <property type="term" value="P:dUTP catabolic process"/>
    <property type="evidence" value="ECO:0007669"/>
    <property type="project" value="UniProtKB-UniRule"/>
</dbReference>
<dbReference type="OrthoDB" id="6409787at2759"/>
<dbReference type="NCBIfam" id="TIGR00576">
    <property type="entry name" value="dut"/>
    <property type="match status" value="1"/>
</dbReference>
<dbReference type="GO" id="GO:0004170">
    <property type="term" value="F:dUTP diphosphatase activity"/>
    <property type="evidence" value="ECO:0007669"/>
    <property type="project" value="UniProtKB-UniRule"/>
</dbReference>
<proteinExistence type="inferred from homology"/>
<dbReference type="EMBL" id="NCKV01002415">
    <property type="protein sequence ID" value="RWS26869.1"/>
    <property type="molecule type" value="Genomic_DNA"/>
</dbReference>
<dbReference type="CDD" id="cd07557">
    <property type="entry name" value="trimeric_dUTPase"/>
    <property type="match status" value="1"/>
</dbReference>
<comment type="caution">
    <text evidence="7">The sequence shown here is derived from an EMBL/GenBank/DDBJ whole genome shotgun (WGS) entry which is preliminary data.</text>
</comment>
<dbReference type="GO" id="GO:0006226">
    <property type="term" value="P:dUMP biosynthetic process"/>
    <property type="evidence" value="ECO:0007669"/>
    <property type="project" value="UniProtKB-UniRule"/>
</dbReference>
<evidence type="ECO:0000256" key="5">
    <source>
        <dbReference type="RuleBase" id="RU367024"/>
    </source>
</evidence>
<dbReference type="GO" id="GO:0000287">
    <property type="term" value="F:magnesium ion binding"/>
    <property type="evidence" value="ECO:0007669"/>
    <property type="project" value="UniProtKB-UniRule"/>
</dbReference>
<dbReference type="UniPathway" id="UPA00610">
    <property type="reaction ID" value="UER00666"/>
</dbReference>
<feature type="domain" description="dUTPase-like" evidence="6">
    <location>
        <begin position="11"/>
        <end position="131"/>
    </location>
</feature>
<dbReference type="Proteomes" id="UP000288716">
    <property type="component" value="Unassembled WGS sequence"/>
</dbReference>
<sequence length="132" mass="14498">MNIHFVRVNNDAIIPRISTTFSAGYDIFSVENVIIKPYAVTSIATGLKMQIPRTHFGKLESKSGLAALCNVHVVAGVIDSDYRGEIKVIICNNGCFDFKISTGMAIAQIIFVPFTSVLNFVESEKLEKTIRG</sequence>
<keyword evidence="5" id="KW-0460">Magnesium</keyword>
<gene>
    <name evidence="7" type="ORF">B4U80_05016</name>
</gene>
<evidence type="ECO:0000313" key="7">
    <source>
        <dbReference type="EMBL" id="RWS26869.1"/>
    </source>
</evidence>
<dbReference type="AlphaFoldDB" id="A0A443SH88"/>
<dbReference type="VEuPathDB" id="VectorBase:LDEU005171"/>
<keyword evidence="3 5" id="KW-0378">Hydrolase</keyword>
<name>A0A443SH88_9ACAR</name>
<dbReference type="SUPFAM" id="SSF51283">
    <property type="entry name" value="dUTPase-like"/>
    <property type="match status" value="1"/>
</dbReference>
<evidence type="ECO:0000256" key="4">
    <source>
        <dbReference type="ARBA" id="ARBA00023080"/>
    </source>
</evidence>
<evidence type="ECO:0000313" key="8">
    <source>
        <dbReference type="Proteomes" id="UP000288716"/>
    </source>
</evidence>
<comment type="cofactor">
    <cofactor evidence="5">
        <name>Mg(2+)</name>
        <dbReference type="ChEBI" id="CHEBI:18420"/>
    </cofactor>
</comment>
<evidence type="ECO:0000256" key="1">
    <source>
        <dbReference type="ARBA" id="ARBA00005142"/>
    </source>
</evidence>
<dbReference type="Gene3D" id="2.70.40.10">
    <property type="match status" value="1"/>
</dbReference>
<evidence type="ECO:0000256" key="2">
    <source>
        <dbReference type="ARBA" id="ARBA00006581"/>
    </source>
</evidence>
<protein>
    <recommendedName>
        <fullName evidence="5">Deoxyuridine 5'-triphosphate nucleotidohydrolase</fullName>
        <shortName evidence="5">dUTPase</shortName>
        <ecNumber evidence="5">3.6.1.23</ecNumber>
    </recommendedName>
    <alternativeName>
        <fullName evidence="5">dUTP pyrophosphatase</fullName>
    </alternativeName>
</protein>
<dbReference type="InterPro" id="IPR033704">
    <property type="entry name" value="dUTPase_trimeric"/>
</dbReference>
<comment type="catalytic activity">
    <reaction evidence="5">
        <text>dUTP + H2O = dUMP + diphosphate + H(+)</text>
        <dbReference type="Rhea" id="RHEA:10248"/>
        <dbReference type="ChEBI" id="CHEBI:15377"/>
        <dbReference type="ChEBI" id="CHEBI:15378"/>
        <dbReference type="ChEBI" id="CHEBI:33019"/>
        <dbReference type="ChEBI" id="CHEBI:61555"/>
        <dbReference type="ChEBI" id="CHEBI:246422"/>
        <dbReference type="EC" id="3.6.1.23"/>
    </reaction>
</comment>
<dbReference type="PANTHER" id="PTHR11241">
    <property type="entry name" value="DEOXYURIDINE 5'-TRIPHOSPHATE NUCLEOTIDOHYDROLASE"/>
    <property type="match status" value="1"/>
</dbReference>
<dbReference type="PANTHER" id="PTHR11241:SF0">
    <property type="entry name" value="DEOXYURIDINE 5'-TRIPHOSPHATE NUCLEOTIDOHYDROLASE"/>
    <property type="match status" value="1"/>
</dbReference>
<dbReference type="InterPro" id="IPR029054">
    <property type="entry name" value="dUTPase-like"/>
</dbReference>
<keyword evidence="4 5" id="KW-0546">Nucleotide metabolism</keyword>
<reference evidence="7 8" key="1">
    <citation type="journal article" date="2018" name="Gigascience">
        <title>Genomes of trombidid mites reveal novel predicted allergens and laterally-transferred genes associated with secondary metabolism.</title>
        <authorList>
            <person name="Dong X."/>
            <person name="Chaisiri K."/>
            <person name="Xia D."/>
            <person name="Armstrong S.D."/>
            <person name="Fang Y."/>
            <person name="Donnelly M.J."/>
            <person name="Kadowaki T."/>
            <person name="McGarry J.W."/>
            <person name="Darby A.C."/>
            <person name="Makepeace B.L."/>
        </authorList>
    </citation>
    <scope>NUCLEOTIDE SEQUENCE [LARGE SCALE GENOMIC DNA]</scope>
    <source>
        <strain evidence="7">UoL-UT</strain>
    </source>
</reference>
<dbReference type="Pfam" id="PF00692">
    <property type="entry name" value="dUTPase"/>
    <property type="match status" value="1"/>
</dbReference>
<keyword evidence="8" id="KW-1185">Reference proteome</keyword>